<dbReference type="EMBL" id="MSZU01000080">
    <property type="protein sequence ID" value="OMP86507.1"/>
    <property type="molecule type" value="Genomic_DNA"/>
</dbReference>
<name>A0A0G2GRM7_9PEZI</name>
<evidence type="ECO:0000313" key="5">
    <source>
        <dbReference type="Proteomes" id="UP000034182"/>
    </source>
</evidence>
<keyword evidence="7" id="KW-1185">Reference proteome</keyword>
<dbReference type="SMART" id="SM00849">
    <property type="entry name" value="Lactamase_B"/>
    <property type="match status" value="1"/>
</dbReference>
<reference evidence="3 5" key="1">
    <citation type="submission" date="2015-03" db="EMBL/GenBank/DDBJ databases">
        <authorList>
            <person name="Morales-Cruz A."/>
            <person name="Amrine K.C."/>
            <person name="Cantu D."/>
        </authorList>
    </citation>
    <scope>NUCLEOTIDE SEQUENCE [LARGE SCALE GENOMIC DNA]</scope>
    <source>
        <strain evidence="3">DS831</strain>
    </source>
</reference>
<dbReference type="PANTHER" id="PTHR42951:SF4">
    <property type="entry name" value="ACYL-COENZYME A THIOESTERASE MBLAC2"/>
    <property type="match status" value="1"/>
</dbReference>
<dbReference type="InterPro" id="IPR050855">
    <property type="entry name" value="NDM-1-like"/>
</dbReference>
<gene>
    <name evidence="4" type="ORF">BK809_0003677</name>
    <name evidence="2" type="ORF">SLS55_008957</name>
    <name evidence="3" type="ORF">UCDDS831_g05425</name>
</gene>
<dbReference type="Proteomes" id="UP001430584">
    <property type="component" value="Unassembled WGS sequence"/>
</dbReference>
<comment type="caution">
    <text evidence="3">The sequence shown here is derived from an EMBL/GenBank/DDBJ whole genome shotgun (WGS) entry which is preliminary data.</text>
</comment>
<evidence type="ECO:0000259" key="1">
    <source>
        <dbReference type="SMART" id="SM00849"/>
    </source>
</evidence>
<dbReference type="STRING" id="420778.A0A0G2GRM7"/>
<dbReference type="Pfam" id="PF00753">
    <property type="entry name" value="Lactamase_B"/>
    <property type="match status" value="2"/>
</dbReference>
<dbReference type="InterPro" id="IPR001279">
    <property type="entry name" value="Metallo-B-lactamas"/>
</dbReference>
<dbReference type="Proteomes" id="UP000190776">
    <property type="component" value="Unassembled WGS sequence"/>
</dbReference>
<dbReference type="Proteomes" id="UP000034182">
    <property type="component" value="Unassembled WGS sequence"/>
</dbReference>
<evidence type="ECO:0000313" key="2">
    <source>
        <dbReference type="EMBL" id="KAL0256562.1"/>
    </source>
</evidence>
<organism evidence="3 5">
    <name type="scientific">Diplodia seriata</name>
    <dbReference type="NCBI Taxonomy" id="420778"/>
    <lineage>
        <taxon>Eukaryota</taxon>
        <taxon>Fungi</taxon>
        <taxon>Dikarya</taxon>
        <taxon>Ascomycota</taxon>
        <taxon>Pezizomycotina</taxon>
        <taxon>Dothideomycetes</taxon>
        <taxon>Dothideomycetes incertae sedis</taxon>
        <taxon>Botryosphaeriales</taxon>
        <taxon>Botryosphaeriaceae</taxon>
        <taxon>Diplodia</taxon>
    </lineage>
</organism>
<dbReference type="EMBL" id="LAQI01000112">
    <property type="protein sequence ID" value="KKY19455.1"/>
    <property type="molecule type" value="Genomic_DNA"/>
</dbReference>
<evidence type="ECO:0000313" key="3">
    <source>
        <dbReference type="EMBL" id="KKY19455.1"/>
    </source>
</evidence>
<evidence type="ECO:0000313" key="7">
    <source>
        <dbReference type="Proteomes" id="UP001430584"/>
    </source>
</evidence>
<dbReference type="AlphaFoldDB" id="A0A0G2GRM7"/>
<feature type="domain" description="Metallo-beta-lactamase" evidence="1">
    <location>
        <begin position="19"/>
        <end position="270"/>
    </location>
</feature>
<reference evidence="2 7" key="4">
    <citation type="submission" date="2024-02" db="EMBL/GenBank/DDBJ databases">
        <title>De novo assembly and annotation of 12 fungi associated with fruit tree decline syndrome in Ontario, Canada.</title>
        <authorList>
            <person name="Sulman M."/>
            <person name="Ellouze W."/>
            <person name="Ilyukhin E."/>
        </authorList>
    </citation>
    <scope>NUCLEOTIDE SEQUENCE [LARGE SCALE GENOMIC DNA]</scope>
    <source>
        <strain evidence="2 7">FDS-637</strain>
    </source>
</reference>
<dbReference type="SUPFAM" id="SSF56281">
    <property type="entry name" value="Metallo-hydrolase/oxidoreductase"/>
    <property type="match status" value="1"/>
</dbReference>
<accession>A0A0G2GRM7</accession>
<dbReference type="CDD" id="cd06262">
    <property type="entry name" value="metallo-hydrolase-like_MBL-fold"/>
    <property type="match status" value="1"/>
</dbReference>
<protein>
    <submittedName>
        <fullName evidence="4">Metallo-beta-lactamase domain-containing protein 2</fullName>
    </submittedName>
    <submittedName>
        <fullName evidence="3">Putative beta-lactamase-like protein</fullName>
    </submittedName>
</protein>
<reference evidence="3 5" key="2">
    <citation type="submission" date="2015-05" db="EMBL/GenBank/DDBJ databases">
        <title>Distinctive expansion of gene families associated with plant cell wall degradation and secondary metabolism in the genomes of grapevine trunk pathogens.</title>
        <authorList>
            <person name="Lawrence D.P."/>
            <person name="Travadon R."/>
            <person name="Rolshausen P.E."/>
            <person name="Baumgartner K."/>
        </authorList>
    </citation>
    <scope>NUCLEOTIDE SEQUENCE [LARGE SCALE GENOMIC DNA]</scope>
    <source>
        <strain evidence="3">DS831</strain>
    </source>
</reference>
<dbReference type="PANTHER" id="PTHR42951">
    <property type="entry name" value="METALLO-BETA-LACTAMASE DOMAIN-CONTAINING"/>
    <property type="match status" value="1"/>
</dbReference>
<evidence type="ECO:0000313" key="6">
    <source>
        <dbReference type="Proteomes" id="UP000190776"/>
    </source>
</evidence>
<dbReference type="OrthoDB" id="3341310at2759"/>
<dbReference type="EMBL" id="JAJVCZ030000009">
    <property type="protein sequence ID" value="KAL0256562.1"/>
    <property type="molecule type" value="Genomic_DNA"/>
</dbReference>
<proteinExistence type="predicted"/>
<evidence type="ECO:0000313" key="4">
    <source>
        <dbReference type="EMBL" id="OMP86507.1"/>
    </source>
</evidence>
<sequence length="367" mass="41838">MSSKPSPAPSTSFAASRLNRTTFLIQEDDSFAERPFIYAKLHPRLPLLILSDTGCNSPRDTSVQLSKLREFVEEFPVAANDGRPLNPRDQYGHPERQYIVVVTHCHYDHIGGIEQFPTMPLSESLALARTMRGSDAASKPLAPCTIVASAHCESFATQHLDEHSLCNFYGLTPPRYRVSRWAKDGEALVHDGQKLDVTVLHTPGHTPDELAWYDHDERYLYVGDSFYERGPDGMAIIFPKEGDWVDFMASLRKMLRFVRHENEYMLADSLNYYNHDFCGVHRRVKLCCGHCTVRAEAEEMLDAVRDLFERILAGKVAVTRSETYRDEIYDTWTDGGEEARFAVRAPRRLAEEARKQLADRAMVRSYS</sequence>
<reference evidence="4 6" key="3">
    <citation type="submission" date="2017-01" db="EMBL/GenBank/DDBJ databases">
        <title>Draft genome sequence of Diplodia seriata F98.1, a fungal species involved in grapevine trunk diseases.</title>
        <authorList>
            <person name="Robert-Siegwald G."/>
            <person name="Vallet J."/>
            <person name="Abou-Mansour E."/>
            <person name="Xu J."/>
            <person name="Rey P."/>
            <person name="Bertsch C."/>
            <person name="Rego C."/>
            <person name="Larignon P."/>
            <person name="Fontaine F."/>
            <person name="Lebrun M.-H."/>
        </authorList>
    </citation>
    <scope>NUCLEOTIDE SEQUENCE [LARGE SCALE GENOMIC DNA]</scope>
    <source>
        <strain evidence="4 6">F98.1</strain>
    </source>
</reference>
<dbReference type="Gene3D" id="3.60.15.10">
    <property type="entry name" value="Ribonuclease Z/Hydroxyacylglutathione hydrolase-like"/>
    <property type="match status" value="1"/>
</dbReference>
<dbReference type="InterPro" id="IPR036866">
    <property type="entry name" value="RibonucZ/Hydroxyglut_hydro"/>
</dbReference>